<dbReference type="Proteomes" id="UP000626148">
    <property type="component" value="Unassembled WGS sequence"/>
</dbReference>
<keyword evidence="1" id="KW-0732">Signal</keyword>
<dbReference type="EMBL" id="BMXR01000006">
    <property type="protein sequence ID" value="GGX58301.1"/>
    <property type="molecule type" value="Genomic_DNA"/>
</dbReference>
<reference evidence="2" key="2">
    <citation type="submission" date="2020-09" db="EMBL/GenBank/DDBJ databases">
        <authorList>
            <person name="Sun Q."/>
            <person name="Kim S."/>
        </authorList>
    </citation>
    <scope>NUCLEOTIDE SEQUENCE</scope>
    <source>
        <strain evidence="2">KCTC 22169</strain>
    </source>
</reference>
<dbReference type="AlphaFoldDB" id="A0A918KCS0"/>
<feature type="signal peptide" evidence="1">
    <location>
        <begin position="1"/>
        <end position="17"/>
    </location>
</feature>
<sequence>MRAILVVALLAAATANADELKMYNLAVGTSVGTLLAVNAFHASSAGFDYAWDSGKERGRLLLQWDIPLGARFGPVSVTSGLELGLGQATYQGEEQPMANLTPLFDWSLPVGPATLVFETGLGAAYLTSTSLGPDEYSTYWQFSQVMGLGARYKDWQAGWRFQHISNGSVQKPNNGQNWYGLVVKYHY</sequence>
<organism evidence="2 3">
    <name type="scientific">Saccharospirillum salsuginis</name>
    <dbReference type="NCBI Taxonomy" id="418750"/>
    <lineage>
        <taxon>Bacteria</taxon>
        <taxon>Pseudomonadati</taxon>
        <taxon>Pseudomonadota</taxon>
        <taxon>Gammaproteobacteria</taxon>
        <taxon>Oceanospirillales</taxon>
        <taxon>Saccharospirillaceae</taxon>
        <taxon>Saccharospirillum</taxon>
    </lineage>
</organism>
<evidence type="ECO:0000256" key="1">
    <source>
        <dbReference type="SAM" id="SignalP"/>
    </source>
</evidence>
<dbReference type="Pfam" id="PF09411">
    <property type="entry name" value="PagL"/>
    <property type="match status" value="1"/>
</dbReference>
<evidence type="ECO:0000313" key="2">
    <source>
        <dbReference type="EMBL" id="GGX58301.1"/>
    </source>
</evidence>
<dbReference type="InterPro" id="IPR018550">
    <property type="entry name" value="Lipid-A_deacylase-rel"/>
</dbReference>
<dbReference type="Gene3D" id="2.40.160.20">
    <property type="match status" value="1"/>
</dbReference>
<gene>
    <name evidence="2" type="ORF">GCM10007392_27650</name>
</gene>
<evidence type="ECO:0008006" key="4">
    <source>
        <dbReference type="Google" id="ProtNLM"/>
    </source>
</evidence>
<feature type="chain" id="PRO_5037686902" description="Acyloxyacyl hydrolase" evidence="1">
    <location>
        <begin position="18"/>
        <end position="187"/>
    </location>
</feature>
<protein>
    <recommendedName>
        <fullName evidence="4">Acyloxyacyl hydrolase</fullName>
    </recommendedName>
</protein>
<comment type="caution">
    <text evidence="2">The sequence shown here is derived from an EMBL/GenBank/DDBJ whole genome shotgun (WGS) entry which is preliminary data.</text>
</comment>
<reference evidence="2" key="1">
    <citation type="journal article" date="2014" name="Int. J. Syst. Evol. Microbiol.">
        <title>Complete genome sequence of Corynebacterium casei LMG S-19264T (=DSM 44701T), isolated from a smear-ripened cheese.</title>
        <authorList>
            <consortium name="US DOE Joint Genome Institute (JGI-PGF)"/>
            <person name="Walter F."/>
            <person name="Albersmeier A."/>
            <person name="Kalinowski J."/>
            <person name="Ruckert C."/>
        </authorList>
    </citation>
    <scope>NUCLEOTIDE SEQUENCE</scope>
    <source>
        <strain evidence="2">KCTC 22169</strain>
    </source>
</reference>
<proteinExistence type="predicted"/>
<evidence type="ECO:0000313" key="3">
    <source>
        <dbReference type="Proteomes" id="UP000626148"/>
    </source>
</evidence>
<accession>A0A918KCS0</accession>
<dbReference type="RefSeq" id="WP_189609614.1">
    <property type="nucleotide sequence ID" value="NZ_BMXR01000006.1"/>
</dbReference>
<name>A0A918KCS0_9GAMM</name>
<keyword evidence="3" id="KW-1185">Reference proteome</keyword>